<dbReference type="KEGG" id="lgi:LOTGIDRAFT_175673"/>
<name>V4A7G5_LOTGI</name>
<dbReference type="GeneID" id="20243321"/>
<dbReference type="CTD" id="20243321"/>
<feature type="domain" description="Ig-like" evidence="1">
    <location>
        <begin position="68"/>
        <end position="141"/>
    </location>
</feature>
<evidence type="ECO:0000313" key="3">
    <source>
        <dbReference type="Proteomes" id="UP000030746"/>
    </source>
</evidence>
<dbReference type="PANTHER" id="PTHR46013:SF7">
    <property type="entry name" value="IG-LIKE DOMAIN-CONTAINING PROTEIN"/>
    <property type="match status" value="1"/>
</dbReference>
<gene>
    <name evidence="2" type="ORF">LOTGIDRAFT_175673</name>
</gene>
<dbReference type="PANTHER" id="PTHR46013">
    <property type="entry name" value="VASCULAR CELL ADHESION MOLECULE 1"/>
    <property type="match status" value="1"/>
</dbReference>
<dbReference type="InterPro" id="IPR036179">
    <property type="entry name" value="Ig-like_dom_sf"/>
</dbReference>
<accession>V4A7G5</accession>
<proteinExistence type="predicted"/>
<dbReference type="Gene3D" id="2.60.40.10">
    <property type="entry name" value="Immunoglobulins"/>
    <property type="match status" value="2"/>
</dbReference>
<organism evidence="2 3">
    <name type="scientific">Lottia gigantea</name>
    <name type="common">Giant owl limpet</name>
    <dbReference type="NCBI Taxonomy" id="225164"/>
    <lineage>
        <taxon>Eukaryota</taxon>
        <taxon>Metazoa</taxon>
        <taxon>Spiralia</taxon>
        <taxon>Lophotrochozoa</taxon>
        <taxon>Mollusca</taxon>
        <taxon>Gastropoda</taxon>
        <taxon>Patellogastropoda</taxon>
        <taxon>Lottioidea</taxon>
        <taxon>Lottiidae</taxon>
        <taxon>Lottia</taxon>
    </lineage>
</organism>
<dbReference type="PROSITE" id="PS50835">
    <property type="entry name" value="IG_LIKE"/>
    <property type="match status" value="2"/>
</dbReference>
<reference evidence="2 3" key="1">
    <citation type="journal article" date="2013" name="Nature">
        <title>Insights into bilaterian evolution from three spiralian genomes.</title>
        <authorList>
            <person name="Simakov O."/>
            <person name="Marletaz F."/>
            <person name="Cho S.J."/>
            <person name="Edsinger-Gonzales E."/>
            <person name="Havlak P."/>
            <person name="Hellsten U."/>
            <person name="Kuo D.H."/>
            <person name="Larsson T."/>
            <person name="Lv J."/>
            <person name="Arendt D."/>
            <person name="Savage R."/>
            <person name="Osoegawa K."/>
            <person name="de Jong P."/>
            <person name="Grimwood J."/>
            <person name="Chapman J.A."/>
            <person name="Shapiro H."/>
            <person name="Aerts A."/>
            <person name="Otillar R.P."/>
            <person name="Terry A.Y."/>
            <person name="Boore J.L."/>
            <person name="Grigoriev I.V."/>
            <person name="Lindberg D.R."/>
            <person name="Seaver E.C."/>
            <person name="Weisblat D.A."/>
            <person name="Putnam N.H."/>
            <person name="Rokhsar D.S."/>
        </authorList>
    </citation>
    <scope>NUCLEOTIDE SEQUENCE [LARGE SCALE GENOMIC DNA]</scope>
</reference>
<keyword evidence="3" id="KW-1185">Reference proteome</keyword>
<dbReference type="InterPro" id="IPR007110">
    <property type="entry name" value="Ig-like_dom"/>
</dbReference>
<dbReference type="SUPFAM" id="SSF48726">
    <property type="entry name" value="Immunoglobulin"/>
    <property type="match status" value="2"/>
</dbReference>
<dbReference type="HOGENOM" id="CLU_1290285_0_0_1"/>
<dbReference type="OMA" id="VIVHYSP"/>
<dbReference type="InterPro" id="IPR013783">
    <property type="entry name" value="Ig-like_fold"/>
</dbReference>
<dbReference type="EMBL" id="KB202038">
    <property type="protein sequence ID" value="ESO92692.1"/>
    <property type="molecule type" value="Genomic_DNA"/>
</dbReference>
<evidence type="ECO:0000313" key="2">
    <source>
        <dbReference type="EMBL" id="ESO92692.1"/>
    </source>
</evidence>
<dbReference type="Proteomes" id="UP000030746">
    <property type="component" value="Unassembled WGS sequence"/>
</dbReference>
<dbReference type="AlphaFoldDB" id="V4A7G5"/>
<dbReference type="RefSeq" id="XP_009056628.1">
    <property type="nucleotide sequence ID" value="XM_009058380.1"/>
</dbReference>
<evidence type="ECO:0000259" key="1">
    <source>
        <dbReference type="PROSITE" id="PS50835"/>
    </source>
</evidence>
<protein>
    <recommendedName>
        <fullName evidence="1">Ig-like domain-containing protein</fullName>
    </recommendedName>
</protein>
<sequence>MQETSLNQISDLLRSPQIDFNQKREKKIGSKIENFADQNDENLADFGGLEGLTKTVTVGIPTIFTDGPENIRLNPTGDNIDVVEGKCQNVNCLADCKPDCNITWSKDSSTTILNNPLSLSTNQTDSFNCTVRHTVLNKQLTKQLNVQIYYQPDKTSITTDAVNNTADEGSDVIFNCNVDSKPVSTITWSSSTSTDTYTGQHLTLNQAKCQDTGI</sequence>
<feature type="domain" description="Ig-like" evidence="1">
    <location>
        <begin position="152"/>
        <end position="214"/>
    </location>
</feature>